<sequence length="263" mass="28515">MNHTLDDRQRLAHPLPGVTPAVRQVGLDRPMHWLRLGARDVMRTPGPSLGLGLLVAAVGLLLSTMAWQATYIAPALLGGFLLVGPFLAITLYGLTRQLEDNEPTDLRRAWQAMRGNAGSIALFGLLLALAYIFWERLAAILFAFYYDGQAIHLSQLMADVLLSGQYLGLMLTFLGAGALLAIAVFAFSVVSAPLLVDRPVDVITAALTSLQCCLRNPAPMLLWAALIVALVLAGFLTLMLGLIFVFPLLAHASWHAYRDMVEA</sequence>
<feature type="transmembrane region" description="Helical" evidence="1">
    <location>
        <begin position="75"/>
        <end position="94"/>
    </location>
</feature>
<evidence type="ECO:0000313" key="3">
    <source>
        <dbReference type="Proteomes" id="UP000574067"/>
    </source>
</evidence>
<evidence type="ECO:0000256" key="1">
    <source>
        <dbReference type="SAM" id="Phobius"/>
    </source>
</evidence>
<dbReference type="InterPro" id="IPR018692">
    <property type="entry name" value="DUF2189"/>
</dbReference>
<dbReference type="Pfam" id="PF09955">
    <property type="entry name" value="DUF2189"/>
    <property type="match status" value="1"/>
</dbReference>
<evidence type="ECO:0000313" key="2">
    <source>
        <dbReference type="EMBL" id="NML18586.1"/>
    </source>
</evidence>
<keyword evidence="3" id="KW-1185">Reference proteome</keyword>
<gene>
    <name evidence="2" type="ORF">HHL10_26820</name>
</gene>
<dbReference type="RefSeq" id="WP_169163483.1">
    <property type="nucleotide sequence ID" value="NZ_JABBFW010000035.1"/>
</dbReference>
<protein>
    <submittedName>
        <fullName evidence="2">DUF2189 domain-containing protein</fullName>
    </submittedName>
</protein>
<feature type="transmembrane region" description="Helical" evidence="1">
    <location>
        <begin position="220"/>
        <end position="250"/>
    </location>
</feature>
<feature type="transmembrane region" description="Helical" evidence="1">
    <location>
        <begin position="169"/>
        <end position="190"/>
    </location>
</feature>
<reference evidence="2 3" key="1">
    <citation type="submission" date="2020-04" db="EMBL/GenBank/DDBJ databases">
        <title>Azohydromonas sp. isolated from soil.</title>
        <authorList>
            <person name="Dahal R.H."/>
        </authorList>
    </citation>
    <scope>NUCLEOTIDE SEQUENCE [LARGE SCALE GENOMIC DNA]</scope>
    <source>
        <strain evidence="2 3">G-1-1-14</strain>
    </source>
</reference>
<comment type="caution">
    <text evidence="2">The sequence shown here is derived from an EMBL/GenBank/DDBJ whole genome shotgun (WGS) entry which is preliminary data.</text>
</comment>
<dbReference type="EMBL" id="JABBFW010000035">
    <property type="protein sequence ID" value="NML18586.1"/>
    <property type="molecule type" value="Genomic_DNA"/>
</dbReference>
<dbReference type="AlphaFoldDB" id="A0A848FHG4"/>
<feature type="transmembrane region" description="Helical" evidence="1">
    <location>
        <begin position="115"/>
        <end position="134"/>
    </location>
</feature>
<keyword evidence="1" id="KW-1133">Transmembrane helix</keyword>
<accession>A0A848FHG4</accession>
<name>A0A848FHG4_9BURK</name>
<proteinExistence type="predicted"/>
<keyword evidence="1" id="KW-0472">Membrane</keyword>
<keyword evidence="1" id="KW-0812">Transmembrane</keyword>
<feature type="transmembrane region" description="Helical" evidence="1">
    <location>
        <begin position="49"/>
        <end position="69"/>
    </location>
</feature>
<organism evidence="2 3">
    <name type="scientific">Azohydromonas caseinilytica</name>
    <dbReference type="NCBI Taxonomy" id="2728836"/>
    <lineage>
        <taxon>Bacteria</taxon>
        <taxon>Pseudomonadati</taxon>
        <taxon>Pseudomonadota</taxon>
        <taxon>Betaproteobacteria</taxon>
        <taxon>Burkholderiales</taxon>
        <taxon>Sphaerotilaceae</taxon>
        <taxon>Azohydromonas</taxon>
    </lineage>
</organism>
<dbReference type="Proteomes" id="UP000574067">
    <property type="component" value="Unassembled WGS sequence"/>
</dbReference>